<gene>
    <name evidence="10" type="ORF">NCTC4824_01291</name>
</gene>
<dbReference type="GO" id="GO:0010181">
    <property type="term" value="F:FMN binding"/>
    <property type="evidence" value="ECO:0007669"/>
    <property type="project" value="UniProtKB-UniRule"/>
</dbReference>
<proteinExistence type="inferred from homology"/>
<dbReference type="NCBIfam" id="TIGR01753">
    <property type="entry name" value="flav_short"/>
    <property type="match status" value="1"/>
</dbReference>
<keyword evidence="4 8" id="KW-0813">Transport</keyword>
<reference evidence="10 11" key="1">
    <citation type="submission" date="2018-06" db="EMBL/GenBank/DDBJ databases">
        <authorList>
            <consortium name="Pathogen Informatics"/>
            <person name="Doyle S."/>
        </authorList>
    </citation>
    <scope>NUCLEOTIDE SEQUENCE [LARGE SCALE GENOMIC DNA]</scope>
    <source>
        <strain evidence="10 11">NCTC4824</strain>
    </source>
</reference>
<dbReference type="GO" id="GO:0009055">
    <property type="term" value="F:electron transfer activity"/>
    <property type="evidence" value="ECO:0007669"/>
    <property type="project" value="UniProtKB-UniRule"/>
</dbReference>
<dbReference type="PROSITE" id="PS00201">
    <property type="entry name" value="FLAVODOXIN"/>
    <property type="match status" value="1"/>
</dbReference>
<dbReference type="NCBIfam" id="NF005216">
    <property type="entry name" value="PRK06703.1"/>
    <property type="match status" value="1"/>
</dbReference>
<name>A0A2X4VQ39_LEDLE</name>
<keyword evidence="6 8" id="KW-0288">FMN</keyword>
<feature type="domain" description="Flavodoxin-like" evidence="9">
    <location>
        <begin position="4"/>
        <end position="144"/>
    </location>
</feature>
<comment type="similarity">
    <text evidence="3 8">Belongs to the flavodoxin family.</text>
</comment>
<comment type="cofactor">
    <cofactor evidence="1 8">
        <name>FMN</name>
        <dbReference type="ChEBI" id="CHEBI:58210"/>
    </cofactor>
</comment>
<evidence type="ECO:0000256" key="2">
    <source>
        <dbReference type="ARBA" id="ARBA00003297"/>
    </source>
</evidence>
<evidence type="ECO:0000256" key="6">
    <source>
        <dbReference type="ARBA" id="ARBA00022643"/>
    </source>
</evidence>
<dbReference type="NCBIfam" id="NF005246">
    <property type="entry name" value="PRK06756.1"/>
    <property type="match status" value="1"/>
</dbReference>
<dbReference type="STRING" id="1348624.GCA_001591545_00384"/>
<evidence type="ECO:0000256" key="7">
    <source>
        <dbReference type="ARBA" id="ARBA00022982"/>
    </source>
</evidence>
<evidence type="ECO:0000256" key="8">
    <source>
        <dbReference type="RuleBase" id="RU367037"/>
    </source>
</evidence>
<evidence type="ECO:0000256" key="1">
    <source>
        <dbReference type="ARBA" id="ARBA00001917"/>
    </source>
</evidence>
<evidence type="ECO:0000256" key="5">
    <source>
        <dbReference type="ARBA" id="ARBA00022630"/>
    </source>
</evidence>
<dbReference type="PANTHER" id="PTHR42809">
    <property type="entry name" value="FLAVODOXIN 2"/>
    <property type="match status" value="1"/>
</dbReference>
<dbReference type="PROSITE" id="PS50902">
    <property type="entry name" value="FLAVODOXIN_LIKE"/>
    <property type="match status" value="1"/>
</dbReference>
<organism evidence="10 11">
    <name type="scientific">Lederbergia lenta</name>
    <name type="common">Bacillus lentus</name>
    <dbReference type="NCBI Taxonomy" id="1467"/>
    <lineage>
        <taxon>Bacteria</taxon>
        <taxon>Bacillati</taxon>
        <taxon>Bacillota</taxon>
        <taxon>Bacilli</taxon>
        <taxon>Bacillales</taxon>
        <taxon>Bacillaceae</taxon>
        <taxon>Lederbergia</taxon>
    </lineage>
</organism>
<dbReference type="InterPro" id="IPR008254">
    <property type="entry name" value="Flavodoxin/NO_synth"/>
</dbReference>
<dbReference type="RefSeq" id="WP_066136723.1">
    <property type="nucleotide sequence ID" value="NZ_CBCSGM010000001.1"/>
</dbReference>
<evidence type="ECO:0000313" key="10">
    <source>
        <dbReference type="EMBL" id="SQI54206.1"/>
    </source>
</evidence>
<comment type="function">
    <text evidence="2 8">Low-potential electron donor to a number of redox enzymes.</text>
</comment>
<dbReference type="Gene3D" id="3.40.50.360">
    <property type="match status" value="1"/>
</dbReference>
<evidence type="ECO:0000256" key="4">
    <source>
        <dbReference type="ARBA" id="ARBA00022448"/>
    </source>
</evidence>
<dbReference type="InterPro" id="IPR010087">
    <property type="entry name" value="Flav_short"/>
</dbReference>
<dbReference type="GO" id="GO:0016651">
    <property type="term" value="F:oxidoreductase activity, acting on NAD(P)H"/>
    <property type="evidence" value="ECO:0007669"/>
    <property type="project" value="UniProtKB-ARBA"/>
</dbReference>
<dbReference type="InterPro" id="IPR050619">
    <property type="entry name" value="Flavodoxin"/>
</dbReference>
<dbReference type="Pfam" id="PF00258">
    <property type="entry name" value="Flavodoxin_1"/>
    <property type="match status" value="1"/>
</dbReference>
<dbReference type="AlphaFoldDB" id="A0A2X4VQ39"/>
<keyword evidence="7 8" id="KW-0249">Electron transport</keyword>
<keyword evidence="11" id="KW-1185">Reference proteome</keyword>
<sequence>MRKILLIYTSATGNTEMMAEAIIAVIKNNRLQLSIKDAFDVEPEELLHYDGILIGTYTWDGGVIPDEFMDFYEELDALNLKGIKAATFGSGDSYYTSTYGSAIHLFANKLEELGADIALDSLIIDLQPDDDGIEACNNFAEHFIKTLVAQ</sequence>
<dbReference type="SUPFAM" id="SSF52218">
    <property type="entry name" value="Flavoproteins"/>
    <property type="match status" value="1"/>
</dbReference>
<dbReference type="InterPro" id="IPR001226">
    <property type="entry name" value="Flavodoxin_CS"/>
</dbReference>
<evidence type="ECO:0000259" key="9">
    <source>
        <dbReference type="PROSITE" id="PS50902"/>
    </source>
</evidence>
<evidence type="ECO:0000256" key="3">
    <source>
        <dbReference type="ARBA" id="ARBA00005267"/>
    </source>
</evidence>
<dbReference type="Proteomes" id="UP000249134">
    <property type="component" value="Chromosome 1"/>
</dbReference>
<protein>
    <recommendedName>
        <fullName evidence="8">Flavodoxin</fullName>
    </recommendedName>
</protein>
<keyword evidence="5 8" id="KW-0285">Flavoprotein</keyword>
<dbReference type="KEGG" id="blen:NCTC4824_01291"/>
<dbReference type="EMBL" id="LS483476">
    <property type="protein sequence ID" value="SQI54206.1"/>
    <property type="molecule type" value="Genomic_DNA"/>
</dbReference>
<dbReference type="PANTHER" id="PTHR42809:SF1">
    <property type="entry name" value="FLAVODOXIN 1"/>
    <property type="match status" value="1"/>
</dbReference>
<evidence type="ECO:0000313" key="11">
    <source>
        <dbReference type="Proteomes" id="UP000249134"/>
    </source>
</evidence>
<dbReference type="InterPro" id="IPR029039">
    <property type="entry name" value="Flavoprotein-like_sf"/>
</dbReference>
<accession>A0A2X4VQ39</accession>